<reference evidence="2" key="1">
    <citation type="submission" date="2016-06" db="EMBL/GenBank/DDBJ databases">
        <title>Parallel loss of symbiosis genes in relatives of nitrogen-fixing non-legume Parasponia.</title>
        <authorList>
            <person name="Van Velzen R."/>
            <person name="Holmer R."/>
            <person name="Bu F."/>
            <person name="Rutten L."/>
            <person name="Van Zeijl A."/>
            <person name="Liu W."/>
            <person name="Santuari L."/>
            <person name="Cao Q."/>
            <person name="Sharma T."/>
            <person name="Shen D."/>
            <person name="Roswanjaya Y."/>
            <person name="Wardhani T."/>
            <person name="Kalhor M.S."/>
            <person name="Jansen J."/>
            <person name="Van den Hoogen J."/>
            <person name="Gungor B."/>
            <person name="Hartog M."/>
            <person name="Hontelez J."/>
            <person name="Verver J."/>
            <person name="Yang W.-C."/>
            <person name="Schijlen E."/>
            <person name="Repin R."/>
            <person name="Schilthuizen M."/>
            <person name="Schranz E."/>
            <person name="Heidstra R."/>
            <person name="Miyata K."/>
            <person name="Fedorova E."/>
            <person name="Kohlen W."/>
            <person name="Bisseling T."/>
            <person name="Smit S."/>
            <person name="Geurts R."/>
        </authorList>
    </citation>
    <scope>NUCLEOTIDE SEQUENCE [LARGE SCALE GENOMIC DNA]</scope>
    <source>
        <strain evidence="2">cv. RG33-2</strain>
    </source>
</reference>
<name>A0A2P5AFC7_TREOI</name>
<evidence type="ECO:0000313" key="1">
    <source>
        <dbReference type="EMBL" id="PON35247.1"/>
    </source>
</evidence>
<gene>
    <name evidence="1" type="ORF">TorRG33x02_351680</name>
</gene>
<proteinExistence type="predicted"/>
<keyword evidence="2" id="KW-1185">Reference proteome</keyword>
<accession>A0A2P5AFC7</accession>
<comment type="caution">
    <text evidence="1">The sequence shown here is derived from an EMBL/GenBank/DDBJ whole genome shotgun (WGS) entry which is preliminary data.</text>
</comment>
<evidence type="ECO:0000313" key="2">
    <source>
        <dbReference type="Proteomes" id="UP000237000"/>
    </source>
</evidence>
<protein>
    <submittedName>
        <fullName evidence="1">Uncharacterized protein</fullName>
    </submittedName>
</protein>
<organism evidence="1 2">
    <name type="scientific">Trema orientale</name>
    <name type="common">Charcoal tree</name>
    <name type="synonym">Celtis orientalis</name>
    <dbReference type="NCBI Taxonomy" id="63057"/>
    <lineage>
        <taxon>Eukaryota</taxon>
        <taxon>Viridiplantae</taxon>
        <taxon>Streptophyta</taxon>
        <taxon>Embryophyta</taxon>
        <taxon>Tracheophyta</taxon>
        <taxon>Spermatophyta</taxon>
        <taxon>Magnoliopsida</taxon>
        <taxon>eudicotyledons</taxon>
        <taxon>Gunneridae</taxon>
        <taxon>Pentapetalae</taxon>
        <taxon>rosids</taxon>
        <taxon>fabids</taxon>
        <taxon>Rosales</taxon>
        <taxon>Cannabaceae</taxon>
        <taxon>Trema</taxon>
    </lineage>
</organism>
<dbReference type="EMBL" id="JXTC01000891">
    <property type="protein sequence ID" value="PON35247.1"/>
    <property type="molecule type" value="Genomic_DNA"/>
</dbReference>
<dbReference type="InParanoid" id="A0A2P5AFC7"/>
<sequence length="65" mass="7327">MPDSLHSLDESVISRSMELGHVFHELANFSQRCHTRNSNEYALPAPALAVVARVVYLTLFDRVTN</sequence>
<dbReference type="Proteomes" id="UP000237000">
    <property type="component" value="Unassembled WGS sequence"/>
</dbReference>
<dbReference type="OrthoDB" id="10361232at2759"/>
<dbReference type="AlphaFoldDB" id="A0A2P5AFC7"/>